<accession>A0A8T2YV41</accession>
<dbReference type="AlphaFoldDB" id="A0A8T2YV41"/>
<comment type="similarity">
    <text evidence="1 3">Belongs to the peptidase M14 family.</text>
</comment>
<protein>
    <recommendedName>
        <fullName evidence="5">Peptidase M14 domain-containing protein</fullName>
    </recommendedName>
</protein>
<evidence type="ECO:0000256" key="3">
    <source>
        <dbReference type="PROSITE-ProRule" id="PRU01379"/>
    </source>
</evidence>
<dbReference type="Proteomes" id="UP000807159">
    <property type="component" value="Chromosome 5"/>
</dbReference>
<dbReference type="PROSITE" id="PS52035">
    <property type="entry name" value="PEPTIDASE_M14"/>
    <property type="match status" value="1"/>
</dbReference>
<dbReference type="Gene3D" id="3.40.630.10">
    <property type="entry name" value="Zn peptidases"/>
    <property type="match status" value="1"/>
</dbReference>
<evidence type="ECO:0000256" key="4">
    <source>
        <dbReference type="SAM" id="Phobius"/>
    </source>
</evidence>
<dbReference type="PRINTS" id="PR00765">
    <property type="entry name" value="CRBOXYPTASEA"/>
</dbReference>
<dbReference type="GO" id="GO:0008270">
    <property type="term" value="F:zinc ion binding"/>
    <property type="evidence" value="ECO:0007669"/>
    <property type="project" value="InterPro"/>
</dbReference>
<dbReference type="GO" id="GO:0009733">
    <property type="term" value="P:response to auxin"/>
    <property type="evidence" value="ECO:0007669"/>
    <property type="project" value="InterPro"/>
</dbReference>
<comment type="caution">
    <text evidence="6">The sequence shown here is derived from an EMBL/GenBank/DDBJ whole genome shotgun (WGS) entry which is preliminary data.</text>
</comment>
<dbReference type="SUPFAM" id="SSF53187">
    <property type="entry name" value="Zn-dependent exopeptidases"/>
    <property type="match status" value="1"/>
</dbReference>
<evidence type="ECO:0000259" key="5">
    <source>
        <dbReference type="PROSITE" id="PS52035"/>
    </source>
</evidence>
<keyword evidence="4" id="KW-0472">Membrane</keyword>
<dbReference type="EMBL" id="JACEGQ020000005">
    <property type="protein sequence ID" value="KAH8509114.1"/>
    <property type="molecule type" value="Genomic_DNA"/>
</dbReference>
<feature type="transmembrane region" description="Helical" evidence="4">
    <location>
        <begin position="613"/>
        <end position="636"/>
    </location>
</feature>
<dbReference type="GO" id="GO:0006518">
    <property type="term" value="P:peptide metabolic process"/>
    <property type="evidence" value="ECO:0007669"/>
    <property type="project" value="TreeGrafter"/>
</dbReference>
<dbReference type="GO" id="GO:0004181">
    <property type="term" value="F:metallocarboxypeptidase activity"/>
    <property type="evidence" value="ECO:0007669"/>
    <property type="project" value="InterPro"/>
</dbReference>
<dbReference type="PROSITE" id="PS00132">
    <property type="entry name" value="CARBOXYPEPT_ZN_1"/>
    <property type="match status" value="1"/>
</dbReference>
<dbReference type="InterPro" id="IPR050753">
    <property type="entry name" value="Peptidase_M14_domain"/>
</dbReference>
<dbReference type="Pfam" id="PF00246">
    <property type="entry name" value="Peptidase_M14"/>
    <property type="match status" value="2"/>
</dbReference>
<keyword evidence="4" id="KW-0812">Transmembrane</keyword>
<keyword evidence="4" id="KW-1133">Transmembrane helix</keyword>
<dbReference type="PANTHER" id="PTHR11532:SF57">
    <property type="entry name" value="CARBOXYPEPTIDASE D, B"/>
    <property type="match status" value="1"/>
</dbReference>
<dbReference type="PANTHER" id="PTHR11532">
    <property type="entry name" value="PROTEASE M14 CARBOXYPEPTIDASE"/>
    <property type="match status" value="1"/>
</dbReference>
<name>A0A8T2YV41_POPDE</name>
<evidence type="ECO:0000256" key="1">
    <source>
        <dbReference type="ARBA" id="ARBA00005988"/>
    </source>
</evidence>
<keyword evidence="7" id="KW-1185">Reference proteome</keyword>
<feature type="active site" description="Proton donor/acceptor" evidence="3">
    <location>
        <position position="464"/>
    </location>
</feature>
<dbReference type="InterPro" id="IPR000834">
    <property type="entry name" value="Peptidase_M14"/>
</dbReference>
<dbReference type="GO" id="GO:0016485">
    <property type="term" value="P:protein processing"/>
    <property type="evidence" value="ECO:0007669"/>
    <property type="project" value="TreeGrafter"/>
</dbReference>
<dbReference type="GO" id="GO:0005615">
    <property type="term" value="C:extracellular space"/>
    <property type="evidence" value="ECO:0007669"/>
    <property type="project" value="TreeGrafter"/>
</dbReference>
<feature type="domain" description="Peptidase M14" evidence="5">
    <location>
        <begin position="255"/>
        <end position="494"/>
    </location>
</feature>
<evidence type="ECO:0000256" key="2">
    <source>
        <dbReference type="ARBA" id="ARBA00006974"/>
    </source>
</evidence>
<comment type="similarity">
    <text evidence="2">Belongs to the ARG7 family.</text>
</comment>
<dbReference type="InterPro" id="IPR003676">
    <property type="entry name" value="SAUR_fam"/>
</dbReference>
<dbReference type="Pfam" id="PF02519">
    <property type="entry name" value="Auxin_inducible"/>
    <property type="match status" value="2"/>
</dbReference>
<dbReference type="InterPro" id="IPR057246">
    <property type="entry name" value="CARBOXYPEPT_ZN_1"/>
</dbReference>
<sequence>MNSSSILTKLGKKLQELASISRKSNSLPRTTWNDERTSVLADKGHFVVYTIDQNRFLIPLVYLNSGILRALFELSKDEFGLPSDGPITLPCEAFFMEYILMLTRQGADKNLEKPLLMSISTCCALSYSLPNEEPTTPQLHINKMINAKRFIKLVRKWKKLAALSRKRITLPTTGKGHLVVYSNDRKRFVLPLEYFSNKIAREPFKLGEDEFGLPGNRPLTLPCIRNGSRISYSDSVRRQLFQDKPSKLSDDRAKGYMTNSDLEKAVKEFGRRCSNISRIYSIGKSVHGVPLWVIEISDKPGEEEPEPAFKFIGNVHGDEPVGRELLLRLANWICDNYMKDSLARLIVENIHLHILPSMNPDGYFLRSRGNANNIDLNRDFPDQGALVANYPWDGTEDKRRNYYACPDDDTFRFMASIYSRSHHNMSLSKEFPGGITNGAFWYPIYGGMQDWNYIHAGCFELTLEISENKWPNANELPTLWEYNKMSLLNLAASLVKGVVVCSAVLQHIEIFFRKLVVDVVKAGRGFADYHRLLAPGERYEDCCPIPAWNSNINGATVSVVMASMPGYKPKTTRISLEEAAMTLDFILDPAVTTKGSLRSINDCRCESKRGLEVFWRVHSEVYFILIVVSVFLCFLLKRKLKVNILNHRQLPRRSVQV</sequence>
<proteinExistence type="inferred from homology"/>
<gene>
    <name evidence="6" type="ORF">H0E87_011035</name>
</gene>
<reference evidence="6" key="1">
    <citation type="journal article" date="2021" name="J. Hered.">
        <title>Genome Assembly of Salicaceae Populus deltoides (Eastern Cottonwood) I-69 Based on Nanopore Sequencing and Hi-C Technologies.</title>
        <authorList>
            <person name="Bai S."/>
            <person name="Wu H."/>
            <person name="Zhang J."/>
            <person name="Pan Z."/>
            <person name="Zhao W."/>
            <person name="Li Z."/>
            <person name="Tong C."/>
        </authorList>
    </citation>
    <scope>NUCLEOTIDE SEQUENCE</scope>
    <source>
        <tissue evidence="6">Leaf</tissue>
    </source>
</reference>
<dbReference type="SMART" id="SM00631">
    <property type="entry name" value="Zn_pept"/>
    <property type="match status" value="1"/>
</dbReference>
<evidence type="ECO:0000313" key="7">
    <source>
        <dbReference type="Proteomes" id="UP000807159"/>
    </source>
</evidence>
<organism evidence="6 7">
    <name type="scientific">Populus deltoides</name>
    <name type="common">Eastern poplar</name>
    <name type="synonym">Eastern cottonwood</name>
    <dbReference type="NCBI Taxonomy" id="3696"/>
    <lineage>
        <taxon>Eukaryota</taxon>
        <taxon>Viridiplantae</taxon>
        <taxon>Streptophyta</taxon>
        <taxon>Embryophyta</taxon>
        <taxon>Tracheophyta</taxon>
        <taxon>Spermatophyta</taxon>
        <taxon>Magnoliopsida</taxon>
        <taxon>eudicotyledons</taxon>
        <taxon>Gunneridae</taxon>
        <taxon>Pentapetalae</taxon>
        <taxon>rosids</taxon>
        <taxon>fabids</taxon>
        <taxon>Malpighiales</taxon>
        <taxon>Salicaceae</taxon>
        <taxon>Saliceae</taxon>
        <taxon>Populus</taxon>
    </lineage>
</organism>
<evidence type="ECO:0000313" key="6">
    <source>
        <dbReference type="EMBL" id="KAH8509114.1"/>
    </source>
</evidence>